<proteinExistence type="predicted"/>
<dbReference type="EMBL" id="CM051401">
    <property type="protein sequence ID" value="KAJ4713212.1"/>
    <property type="molecule type" value="Genomic_DNA"/>
</dbReference>
<keyword evidence="2" id="KW-1185">Reference proteome</keyword>
<dbReference type="Proteomes" id="UP001164539">
    <property type="component" value="Chromosome 8"/>
</dbReference>
<reference evidence="1 2" key="1">
    <citation type="journal article" date="2023" name="Science">
        <title>Complex scaffold remodeling in plant triterpene biosynthesis.</title>
        <authorList>
            <person name="De La Pena R."/>
            <person name="Hodgson H."/>
            <person name="Liu J.C."/>
            <person name="Stephenson M.J."/>
            <person name="Martin A.C."/>
            <person name="Owen C."/>
            <person name="Harkess A."/>
            <person name="Leebens-Mack J."/>
            <person name="Jimenez L.E."/>
            <person name="Osbourn A."/>
            <person name="Sattely E.S."/>
        </authorList>
    </citation>
    <scope>NUCLEOTIDE SEQUENCE [LARGE SCALE GENOMIC DNA]</scope>
    <source>
        <strain evidence="2">cv. JPN11</strain>
        <tissue evidence="1">Leaf</tissue>
    </source>
</reference>
<protein>
    <submittedName>
        <fullName evidence="1">Ras GTPase-activating protein-binding protein 2</fullName>
    </submittedName>
</protein>
<organism evidence="1 2">
    <name type="scientific">Melia azedarach</name>
    <name type="common">Chinaberry tree</name>
    <dbReference type="NCBI Taxonomy" id="155640"/>
    <lineage>
        <taxon>Eukaryota</taxon>
        <taxon>Viridiplantae</taxon>
        <taxon>Streptophyta</taxon>
        <taxon>Embryophyta</taxon>
        <taxon>Tracheophyta</taxon>
        <taxon>Spermatophyta</taxon>
        <taxon>Magnoliopsida</taxon>
        <taxon>eudicotyledons</taxon>
        <taxon>Gunneridae</taxon>
        <taxon>Pentapetalae</taxon>
        <taxon>rosids</taxon>
        <taxon>malvids</taxon>
        <taxon>Sapindales</taxon>
        <taxon>Meliaceae</taxon>
        <taxon>Melia</taxon>
    </lineage>
</organism>
<gene>
    <name evidence="1" type="ORF">OWV82_015335</name>
</gene>
<evidence type="ECO:0000313" key="1">
    <source>
        <dbReference type="EMBL" id="KAJ4713212.1"/>
    </source>
</evidence>
<comment type="caution">
    <text evidence="1">The sequence shown here is derived from an EMBL/GenBank/DDBJ whole genome shotgun (WGS) entry which is preliminary data.</text>
</comment>
<accession>A0ACC1XP07</accession>
<evidence type="ECO:0000313" key="2">
    <source>
        <dbReference type="Proteomes" id="UP001164539"/>
    </source>
</evidence>
<name>A0ACC1XP07_MELAZ</name>
<sequence>MAAQEGSATPSAQVVGNAFVEQYYHILHQSPGLVHRFYQDSSLLSRPDSTGTMATVTTMQAINDKILSLNYEDYTAEIKTADAQVSYEKGVIVLVTGCLTGKDNVRKKFTQTFFLAPQDKGYFVLNDVFRFVEENESLQNSSELVNSTNENVPVAEVTHAQEPAYQHDHLSMDQAIAIEGEELDNGPEVCDPSDREEGSVTEEEEIIEPPTNVVENEIHTSVDSAPVAQEDAPEKKSYASIVKVMKGNSIYSPAYVPARKVTPAPANTDQHSLGMAKPAPAPAPAPTPAPASEASALSSDGATESSNINEEAEGCSIYVRNLPYNATPAQLEEAFKKFGPIKKNGIQVRSNKQGYCFGFVAFETPGSVQSALEASPVTIGDRRADVEAKRANSRVGGSSRGRFASGRVGFRSDSFKGRGNFGGGRGYGRNEFRSQGEFSGRPKGSSGRNGEGRANQNGNRRGGHQGSVVNRNSVTA</sequence>